<protein>
    <submittedName>
        <fullName evidence="1">Uncharacterized protein</fullName>
    </submittedName>
</protein>
<gene>
    <name evidence="1" type="ORF">GX523_20220</name>
</gene>
<accession>A0A7C7D8P1</accession>
<reference evidence="1 2" key="1">
    <citation type="journal article" date="2020" name="Biotechnol. Biofuels">
        <title>New insights from the biogas microbiome by comprehensive genome-resolved metagenomics of nearly 1600 species originating from multiple anaerobic digesters.</title>
        <authorList>
            <person name="Campanaro S."/>
            <person name="Treu L."/>
            <person name="Rodriguez-R L.M."/>
            <person name="Kovalovszki A."/>
            <person name="Ziels R.M."/>
            <person name="Maus I."/>
            <person name="Zhu X."/>
            <person name="Kougias P.G."/>
            <person name="Basile A."/>
            <person name="Luo G."/>
            <person name="Schluter A."/>
            <person name="Konstantinidis K.T."/>
            <person name="Angelidaki I."/>
        </authorList>
    </citation>
    <scope>NUCLEOTIDE SEQUENCE [LARGE SCALE GENOMIC DNA]</scope>
    <source>
        <strain evidence="1">AS05jafATM_4</strain>
    </source>
</reference>
<organism evidence="1 2">
    <name type="scientific">Desulfitobacterium dehalogenans</name>
    <dbReference type="NCBI Taxonomy" id="36854"/>
    <lineage>
        <taxon>Bacteria</taxon>
        <taxon>Bacillati</taxon>
        <taxon>Bacillota</taxon>
        <taxon>Clostridia</taxon>
        <taxon>Eubacteriales</taxon>
        <taxon>Desulfitobacteriaceae</taxon>
        <taxon>Desulfitobacterium</taxon>
    </lineage>
</organism>
<evidence type="ECO:0000313" key="1">
    <source>
        <dbReference type="EMBL" id="HHY29027.1"/>
    </source>
</evidence>
<dbReference type="Proteomes" id="UP000553059">
    <property type="component" value="Unassembled WGS sequence"/>
</dbReference>
<dbReference type="EMBL" id="DUTF01000431">
    <property type="protein sequence ID" value="HHY29027.1"/>
    <property type="molecule type" value="Genomic_DNA"/>
</dbReference>
<proteinExistence type="predicted"/>
<dbReference type="AlphaFoldDB" id="A0A7C7D8P1"/>
<evidence type="ECO:0000313" key="2">
    <source>
        <dbReference type="Proteomes" id="UP000553059"/>
    </source>
</evidence>
<sequence length="217" mass="25848">MENYLYEEDFLLNVETKEEKEQKRLDAFAEFPVWTLEQLKEHLHIDFDTLQKYVAQKVLHKFNVGRCTFYSTVKKKYTNAAIAKSILMIDSKYMLDYSKYSVTYSDAALDDKSLVARNVKYIGHLGTSVRWDMYQVFVPQEITEKDYEKFVKLLIDIHNNNEHSDYIHVVFVVRNMDVSPLDDYLGNAPQLIPYRMCQYMAIQYFPCNRPHFKYLKV</sequence>
<name>A0A7C7D8P1_9FIRM</name>
<comment type="caution">
    <text evidence="1">The sequence shown here is derived from an EMBL/GenBank/DDBJ whole genome shotgun (WGS) entry which is preliminary data.</text>
</comment>